<gene>
    <name evidence="2" type="ORF">BU61_1859</name>
</gene>
<evidence type="ECO:0000256" key="1">
    <source>
        <dbReference type="SAM" id="MobiDB-lite"/>
    </source>
</evidence>
<dbReference type="Proteomes" id="UP001165941">
    <property type="component" value="Unassembled WGS sequence"/>
</dbReference>
<name>A0ABX0S125_PONBL</name>
<evidence type="ECO:0000313" key="3">
    <source>
        <dbReference type="Proteomes" id="UP001165941"/>
    </source>
</evidence>
<keyword evidence="3" id="KW-1185">Reference proteome</keyword>
<evidence type="ECO:0000313" key="2">
    <source>
        <dbReference type="EMBL" id="NIG58802.1"/>
    </source>
</evidence>
<reference evidence="2" key="1">
    <citation type="submission" date="2018-05" db="EMBL/GenBank/DDBJ databases">
        <authorList>
            <person name="Pedro S.L.S."/>
            <person name="Freitas R.C."/>
            <person name="Barreto A.S."/>
            <person name="Lima A.O.S."/>
        </authorList>
    </citation>
    <scope>NUCLEOTIDE SEQUENCE</scope>
    <source>
        <strain evidence="2">BP203</strain>
        <tissue evidence="2">Muscle</tissue>
    </source>
</reference>
<proteinExistence type="predicted"/>
<protein>
    <submittedName>
        <fullName evidence="2">Uncharacterized protein</fullName>
    </submittedName>
</protein>
<accession>A0ABX0S125</accession>
<dbReference type="EMBL" id="PGGH01061959">
    <property type="protein sequence ID" value="NIG58802.1"/>
    <property type="molecule type" value="Genomic_DNA"/>
</dbReference>
<organism evidence="2 3">
    <name type="scientific">Pontoporia blainvillei</name>
    <name type="common">Franciscana</name>
    <name type="synonym">Delphinus blainvillei</name>
    <dbReference type="NCBI Taxonomy" id="48723"/>
    <lineage>
        <taxon>Eukaryota</taxon>
        <taxon>Metazoa</taxon>
        <taxon>Chordata</taxon>
        <taxon>Craniata</taxon>
        <taxon>Vertebrata</taxon>
        <taxon>Euteleostomi</taxon>
        <taxon>Mammalia</taxon>
        <taxon>Eutheria</taxon>
        <taxon>Laurasiatheria</taxon>
        <taxon>Artiodactyla</taxon>
        <taxon>Whippomorpha</taxon>
        <taxon>Cetacea</taxon>
        <taxon>Odontoceti</taxon>
        <taxon>Pontoporiidae</taxon>
        <taxon>Pontoporia</taxon>
    </lineage>
</organism>
<comment type="caution">
    <text evidence="2">The sequence shown here is derived from an EMBL/GenBank/DDBJ whole genome shotgun (WGS) entry which is preliminary data.</text>
</comment>
<feature type="region of interest" description="Disordered" evidence="1">
    <location>
        <begin position="66"/>
        <end position="102"/>
    </location>
</feature>
<feature type="compositionally biased region" description="Polar residues" evidence="1">
    <location>
        <begin position="87"/>
        <end position="102"/>
    </location>
</feature>
<sequence>MASVKKATEKRHNPVQSICRKIQAIQKREESLSPIQQIIKYQSSRFDSPQTNPKKDFEEVLKKMTTAAIPLPDPRSASPEKVGGFTSHPQRVSPRTPSISHLSSPENATYSLILTRLENISRPRPQSSQNYTSLIPQIRKRELFSNKDLKNCCSEDDFSALTLDFDSTSNQSSEFFTPQDSVVKKLSLNEEGKYSSFNICSSDKALSISL</sequence>